<reference evidence="2" key="1">
    <citation type="submission" date="2023-07" db="EMBL/GenBank/DDBJ databases">
        <authorList>
            <person name="Aktuganov G."/>
            <person name="Boyko T."/>
            <person name="Delegan Y."/>
            <person name="Galimzianova N."/>
            <person name="Gilvanova E."/>
            <person name="Korobov V."/>
            <person name="Kuzmina L."/>
            <person name="Melentiev A."/>
            <person name="Milman P."/>
            <person name="Ryabova A."/>
            <person name="Stupak E."/>
            <person name="Yasakov T."/>
            <person name="Zharikova N."/>
            <person name="Zhurenko E."/>
        </authorList>
    </citation>
    <scope>NUCLEOTIDE SEQUENCE</scope>
    <source>
        <strain evidence="2">IB-739</strain>
    </source>
</reference>
<evidence type="ECO:0000313" key="2">
    <source>
        <dbReference type="EMBL" id="MDO3681307.1"/>
    </source>
</evidence>
<keyword evidence="1" id="KW-1133">Transmembrane helix</keyword>
<organism evidence="2 3">
    <name type="scientific">Paenibacillus ehimensis</name>
    <dbReference type="NCBI Taxonomy" id="79264"/>
    <lineage>
        <taxon>Bacteria</taxon>
        <taxon>Bacillati</taxon>
        <taxon>Bacillota</taxon>
        <taxon>Bacilli</taxon>
        <taxon>Bacillales</taxon>
        <taxon>Paenibacillaceae</taxon>
        <taxon>Paenibacillus</taxon>
    </lineage>
</organism>
<keyword evidence="3" id="KW-1185">Reference proteome</keyword>
<gene>
    <name evidence="2" type="ORF">Q3C12_30365</name>
</gene>
<protein>
    <submittedName>
        <fullName evidence="2">Uncharacterized protein</fullName>
    </submittedName>
</protein>
<comment type="caution">
    <text evidence="2">The sequence shown here is derived from an EMBL/GenBank/DDBJ whole genome shotgun (WGS) entry which is preliminary data.</text>
</comment>
<evidence type="ECO:0000313" key="3">
    <source>
        <dbReference type="Proteomes" id="UP001168883"/>
    </source>
</evidence>
<feature type="transmembrane region" description="Helical" evidence="1">
    <location>
        <begin position="7"/>
        <end position="27"/>
    </location>
</feature>
<feature type="transmembrane region" description="Helical" evidence="1">
    <location>
        <begin position="71"/>
        <end position="95"/>
    </location>
</feature>
<dbReference type="RefSeq" id="WP_127486160.1">
    <property type="nucleotide sequence ID" value="NZ_JARLKN010000006.1"/>
</dbReference>
<accession>A0ABT8VJZ8</accession>
<feature type="transmembrane region" description="Helical" evidence="1">
    <location>
        <begin position="39"/>
        <end position="59"/>
    </location>
</feature>
<sequence>MVRSSLLGVFWGLTVAGILSLIISILGNLLAGGLSFGGWWWFFLTLAVPACVSLGLAGYYRAFEGSGRLKLWLYCISSGFLNVLFMGTIGAITASSLMYGYEGVNVSGYLEWGPIYAALFLPVSTIVMLILILVLRKIIKSTNAFN</sequence>
<dbReference type="Proteomes" id="UP001168883">
    <property type="component" value="Unassembled WGS sequence"/>
</dbReference>
<keyword evidence="1" id="KW-0472">Membrane</keyword>
<dbReference type="EMBL" id="JAUMKJ010000060">
    <property type="protein sequence ID" value="MDO3681307.1"/>
    <property type="molecule type" value="Genomic_DNA"/>
</dbReference>
<keyword evidence="1" id="KW-0812">Transmembrane</keyword>
<name>A0ABT8VJZ8_9BACL</name>
<proteinExistence type="predicted"/>
<feature type="transmembrane region" description="Helical" evidence="1">
    <location>
        <begin position="115"/>
        <end position="135"/>
    </location>
</feature>
<evidence type="ECO:0000256" key="1">
    <source>
        <dbReference type="SAM" id="Phobius"/>
    </source>
</evidence>